<protein>
    <submittedName>
        <fullName evidence="1">Uncharacterized protein</fullName>
    </submittedName>
</protein>
<reference evidence="1 2" key="1">
    <citation type="journal article" date="2014" name="Int. J. Syst. Evol. Microbiol.">
        <title>Leptospira mayottensis sp. nov., a pathogenic species of the genus Leptospira isolated from humans.</title>
        <authorList>
            <person name="Bourhy P."/>
            <person name="Collet L."/>
            <person name="Brisse S."/>
            <person name="Picardeau M."/>
        </authorList>
    </citation>
    <scope>NUCLEOTIDE SEQUENCE [LARGE SCALE GENOMIC DNA]</scope>
    <source>
        <strain evidence="1 2">200901122</strain>
    </source>
</reference>
<evidence type="ECO:0000313" key="1">
    <source>
        <dbReference type="EMBL" id="EKS02065.1"/>
    </source>
</evidence>
<organism evidence="1 2">
    <name type="scientific">Leptospira mayottensis 200901122</name>
    <dbReference type="NCBI Taxonomy" id="1193010"/>
    <lineage>
        <taxon>Bacteria</taxon>
        <taxon>Pseudomonadati</taxon>
        <taxon>Spirochaetota</taxon>
        <taxon>Spirochaetia</taxon>
        <taxon>Leptospirales</taxon>
        <taxon>Leptospiraceae</taxon>
        <taxon>Leptospira</taxon>
    </lineage>
</organism>
<sequence length="68" mass="7572">MCIVTIIGFVLLVRSSDGDSTCFFFRSIINLVISNSFILTTDRFCKCSSNCCRQGRLTVIHVTDCSNV</sequence>
<dbReference type="Proteomes" id="UP000001343">
    <property type="component" value="Unassembled WGS sequence"/>
</dbReference>
<comment type="caution">
    <text evidence="1">The sequence shown here is derived from an EMBL/GenBank/DDBJ whole genome shotgun (WGS) entry which is preliminary data.</text>
</comment>
<name>A0AA87MQW0_9LEPT</name>
<gene>
    <name evidence="1" type="ORF">LEP1GSC125_0689</name>
</gene>
<dbReference type="EMBL" id="AKWM02000002">
    <property type="protein sequence ID" value="EKS02065.1"/>
    <property type="molecule type" value="Genomic_DNA"/>
</dbReference>
<evidence type="ECO:0000313" key="2">
    <source>
        <dbReference type="Proteomes" id="UP000001343"/>
    </source>
</evidence>
<accession>A0AA87MQW0</accession>
<proteinExistence type="predicted"/>
<dbReference type="AlphaFoldDB" id="A0AA87MQW0"/>